<accession>A0AAD0SI31</accession>
<sequence>MSRDNLIIHLEGDALSRGIQHGERCCDALRQFVNEGLCRLQPLSDRPISLDCLREKIAAYRAMVSHWLPDISEEINGLSIGAGIPSDLAWLLQLRREILGYNRINTGGDCSTLASHKGEPLLAQTVDLNGNLDDFIRVLHIITPQRRSLVLSFAGLLGYLGVNSAGLAIGLNMVLGGKWQEGIPPYLAVRHLLDNCASVDEALETLATLPLSSSRSFTFCDGRRAVCVESLDNKLRVAEQGTVTAHTNHFLHADFIPQDEINIFARNSSQLRLDQTREFLQQPAIRPDMCFDLFSTPPVCVADSGDIRRERTVAAVVLQPLQGTMLLRTGNPSLSDTLFFSLD</sequence>
<organism evidence="2 3">
    <name type="scientific">Lonsdalea britannica</name>
    <dbReference type="NCBI Taxonomy" id="1082704"/>
    <lineage>
        <taxon>Bacteria</taxon>
        <taxon>Pseudomonadati</taxon>
        <taxon>Pseudomonadota</taxon>
        <taxon>Gammaproteobacteria</taxon>
        <taxon>Enterobacterales</taxon>
        <taxon>Pectobacteriaceae</taxon>
        <taxon>Lonsdalea</taxon>
    </lineage>
</organism>
<dbReference type="PANTHER" id="PTHR34180:SF1">
    <property type="entry name" value="BETA-ALANYL-DOPAMINE_CARCININE HYDROLASE"/>
    <property type="match status" value="1"/>
</dbReference>
<dbReference type="Gene3D" id="3.60.60.10">
    <property type="entry name" value="Penicillin V Acylase, Chain A"/>
    <property type="match status" value="1"/>
</dbReference>
<evidence type="ECO:0000313" key="2">
    <source>
        <dbReference type="EMBL" id="AXW85658.1"/>
    </source>
</evidence>
<dbReference type="InterPro" id="IPR047801">
    <property type="entry name" value="Peptidase_C45"/>
</dbReference>
<dbReference type="KEGG" id="lbq:CKQ53_00745"/>
<gene>
    <name evidence="2" type="ORF">CKQ53_00745</name>
</gene>
<dbReference type="SUPFAM" id="SSF56235">
    <property type="entry name" value="N-terminal nucleophile aminohydrolases (Ntn hydrolases)"/>
    <property type="match status" value="1"/>
</dbReference>
<feature type="domain" description="Peptidase C45 hydrolase" evidence="1">
    <location>
        <begin position="118"/>
        <end position="333"/>
    </location>
</feature>
<dbReference type="AlphaFoldDB" id="A0AAD0SI31"/>
<dbReference type="InterPro" id="IPR047794">
    <property type="entry name" value="C45_proenzyme-like"/>
</dbReference>
<dbReference type="PANTHER" id="PTHR34180">
    <property type="entry name" value="PEPTIDASE C45"/>
    <property type="match status" value="1"/>
</dbReference>
<protein>
    <recommendedName>
        <fullName evidence="1">Peptidase C45 hydrolase domain-containing protein</fullName>
    </recommendedName>
</protein>
<dbReference type="EMBL" id="CP023009">
    <property type="protein sequence ID" value="AXW85658.1"/>
    <property type="molecule type" value="Genomic_DNA"/>
</dbReference>
<dbReference type="NCBIfam" id="NF040521">
    <property type="entry name" value="C45_proenzyme"/>
    <property type="match status" value="1"/>
</dbReference>
<dbReference type="InterPro" id="IPR005079">
    <property type="entry name" value="Peptidase_C45_hydrolase"/>
</dbReference>
<evidence type="ECO:0000259" key="1">
    <source>
        <dbReference type="Pfam" id="PF03417"/>
    </source>
</evidence>
<dbReference type="Pfam" id="PF03417">
    <property type="entry name" value="AAT"/>
    <property type="match status" value="1"/>
</dbReference>
<dbReference type="Gene3D" id="1.10.10.2120">
    <property type="match status" value="1"/>
</dbReference>
<reference evidence="2 3" key="1">
    <citation type="submission" date="2017-08" db="EMBL/GenBank/DDBJ databases">
        <title>Comparative genomics of bacteria isolated from necrotic lesions of AOD affected trees.</title>
        <authorList>
            <person name="Doonan J."/>
            <person name="Denman S."/>
            <person name="McDonald J.E."/>
        </authorList>
    </citation>
    <scope>NUCLEOTIDE SEQUENCE [LARGE SCALE GENOMIC DNA]</scope>
    <source>
        <strain evidence="2 3">477</strain>
    </source>
</reference>
<name>A0AAD0SI31_9GAMM</name>
<dbReference type="RefSeq" id="WP_094118371.1">
    <property type="nucleotide sequence ID" value="NZ_CP023009.1"/>
</dbReference>
<keyword evidence="3" id="KW-1185">Reference proteome</keyword>
<proteinExistence type="predicted"/>
<dbReference type="InterPro" id="IPR029055">
    <property type="entry name" value="Ntn_hydrolases_N"/>
</dbReference>
<evidence type="ECO:0000313" key="3">
    <source>
        <dbReference type="Proteomes" id="UP000263881"/>
    </source>
</evidence>
<dbReference type="Proteomes" id="UP000263881">
    <property type="component" value="Chromosome"/>
</dbReference>